<keyword evidence="1 4" id="KW-0489">Methyltransferase</keyword>
<dbReference type="SUPFAM" id="SSF53335">
    <property type="entry name" value="S-adenosyl-L-methionine-dependent methyltransferases"/>
    <property type="match status" value="1"/>
</dbReference>
<dbReference type="InterPro" id="IPR041698">
    <property type="entry name" value="Methyltransf_25"/>
</dbReference>
<dbReference type="Pfam" id="PF13649">
    <property type="entry name" value="Methyltransf_25"/>
    <property type="match status" value="1"/>
</dbReference>
<dbReference type="GO" id="GO:0008168">
    <property type="term" value="F:methyltransferase activity"/>
    <property type="evidence" value="ECO:0007669"/>
    <property type="project" value="UniProtKB-KW"/>
</dbReference>
<dbReference type="CDD" id="cd02440">
    <property type="entry name" value="AdoMet_MTases"/>
    <property type="match status" value="1"/>
</dbReference>
<dbReference type="Gene3D" id="3.40.50.150">
    <property type="entry name" value="Vaccinia Virus protein VP39"/>
    <property type="match status" value="1"/>
</dbReference>
<evidence type="ECO:0000313" key="4">
    <source>
        <dbReference type="EMBL" id="WNM59846.1"/>
    </source>
</evidence>
<keyword evidence="2" id="KW-0808">Transferase</keyword>
<gene>
    <name evidence="4" type="ORF">PP769_08845</name>
</gene>
<reference evidence="4 5" key="1">
    <citation type="submission" date="2023-01" db="EMBL/GenBank/DDBJ databases">
        <title>Cultivation and genomic characterization of new, ubiquitous marine nitrite-oxidizing bacteria from the Nitrospirales.</title>
        <authorList>
            <person name="Mueller A.J."/>
            <person name="Daebeler A."/>
            <person name="Herbold C.W."/>
            <person name="Kirkegaard R.H."/>
            <person name="Daims H."/>
        </authorList>
    </citation>
    <scope>NUCLEOTIDE SEQUENCE [LARGE SCALE GENOMIC DNA]</scope>
    <source>
        <strain evidence="4 5">VA</strain>
    </source>
</reference>
<keyword evidence="5" id="KW-1185">Reference proteome</keyword>
<evidence type="ECO:0000259" key="3">
    <source>
        <dbReference type="Pfam" id="PF13649"/>
    </source>
</evidence>
<dbReference type="Proteomes" id="UP001302719">
    <property type="component" value="Chromosome"/>
</dbReference>
<protein>
    <submittedName>
        <fullName evidence="4">Methyltransferase domain-containing protein</fullName>
    </submittedName>
</protein>
<dbReference type="AlphaFoldDB" id="A0AA96GLN7"/>
<dbReference type="GO" id="GO:0032259">
    <property type="term" value="P:methylation"/>
    <property type="evidence" value="ECO:0007669"/>
    <property type="project" value="UniProtKB-KW"/>
</dbReference>
<feature type="domain" description="Methyltransferase" evidence="3">
    <location>
        <begin position="44"/>
        <end position="131"/>
    </location>
</feature>
<evidence type="ECO:0000256" key="2">
    <source>
        <dbReference type="ARBA" id="ARBA00022679"/>
    </source>
</evidence>
<dbReference type="PANTHER" id="PTHR43861:SF1">
    <property type="entry name" value="TRANS-ACONITATE 2-METHYLTRANSFERASE"/>
    <property type="match status" value="1"/>
</dbReference>
<evidence type="ECO:0000313" key="5">
    <source>
        <dbReference type="Proteomes" id="UP001302719"/>
    </source>
</evidence>
<dbReference type="EMBL" id="CP116967">
    <property type="protein sequence ID" value="WNM59846.1"/>
    <property type="molecule type" value="Genomic_DNA"/>
</dbReference>
<dbReference type="KEGG" id="nall:PP769_08845"/>
<sequence length="203" mass="23010">MCKDAVIDLYERHAPIYDRDRGRSLQERMWLDRFLVKVRSGGTVLDLGCGMGEPIARYLIDRGFRVAGMDTSASMIALCRARFPDSEWLVADMRQFEVGRRFEGILAWDSFFHLGMEDQRKMFRRFAEHAQRGAPLMFTSGPAEGEAIGTYREEPLYHASLGPAEYEQLLATNGFVVRAYMAEDPACGKHTVWLATYDVAPAA</sequence>
<organism evidence="4 5">
    <name type="scientific">Candidatus Nitrospira allomarina</name>
    <dbReference type="NCBI Taxonomy" id="3020900"/>
    <lineage>
        <taxon>Bacteria</taxon>
        <taxon>Pseudomonadati</taxon>
        <taxon>Nitrospirota</taxon>
        <taxon>Nitrospiria</taxon>
        <taxon>Nitrospirales</taxon>
        <taxon>Nitrospiraceae</taxon>
        <taxon>Nitrospira</taxon>
    </lineage>
</organism>
<dbReference type="InterPro" id="IPR029063">
    <property type="entry name" value="SAM-dependent_MTases_sf"/>
</dbReference>
<proteinExistence type="predicted"/>
<accession>A0AA96GLN7</accession>
<name>A0AA96GLN7_9BACT</name>
<dbReference type="RefSeq" id="WP_312646718.1">
    <property type="nucleotide sequence ID" value="NZ_CP116967.1"/>
</dbReference>
<evidence type="ECO:0000256" key="1">
    <source>
        <dbReference type="ARBA" id="ARBA00022603"/>
    </source>
</evidence>
<dbReference type="PANTHER" id="PTHR43861">
    <property type="entry name" value="TRANS-ACONITATE 2-METHYLTRANSFERASE-RELATED"/>
    <property type="match status" value="1"/>
</dbReference>